<reference evidence="2" key="1">
    <citation type="journal article" date="2023" name="G3 (Bethesda)">
        <title>Genome assembly and association tests identify interacting loci associated with vigor, precocity, and sex in interspecific pistachio rootstocks.</title>
        <authorList>
            <person name="Palmer W."/>
            <person name="Jacygrad E."/>
            <person name="Sagayaradj S."/>
            <person name="Cavanaugh K."/>
            <person name="Han R."/>
            <person name="Bertier L."/>
            <person name="Beede B."/>
            <person name="Kafkas S."/>
            <person name="Golino D."/>
            <person name="Preece J."/>
            <person name="Michelmore R."/>
        </authorList>
    </citation>
    <scope>NUCLEOTIDE SEQUENCE [LARGE SCALE GENOMIC DNA]</scope>
</reference>
<accession>A0ACC0XUR0</accession>
<gene>
    <name evidence="1" type="ORF">Pint_07398</name>
</gene>
<comment type="caution">
    <text evidence="1">The sequence shown here is derived from an EMBL/GenBank/DDBJ whole genome shotgun (WGS) entry which is preliminary data.</text>
</comment>
<keyword evidence="2" id="KW-1185">Reference proteome</keyword>
<name>A0ACC0XUR0_9ROSI</name>
<protein>
    <submittedName>
        <fullName evidence="1">Uncharacterized protein</fullName>
    </submittedName>
</protein>
<proteinExistence type="predicted"/>
<sequence>MMQKLTSLVDLKILSCPRLTDQMEQAIKFCPSLQNLIIKPIEEHDPDWKNLRWEVIPRIAEYSRYAEENSASTG</sequence>
<dbReference type="Proteomes" id="UP001163603">
    <property type="component" value="Chromosome 10"/>
</dbReference>
<organism evidence="1 2">
    <name type="scientific">Pistacia integerrima</name>
    <dbReference type="NCBI Taxonomy" id="434235"/>
    <lineage>
        <taxon>Eukaryota</taxon>
        <taxon>Viridiplantae</taxon>
        <taxon>Streptophyta</taxon>
        <taxon>Embryophyta</taxon>
        <taxon>Tracheophyta</taxon>
        <taxon>Spermatophyta</taxon>
        <taxon>Magnoliopsida</taxon>
        <taxon>eudicotyledons</taxon>
        <taxon>Gunneridae</taxon>
        <taxon>Pentapetalae</taxon>
        <taxon>rosids</taxon>
        <taxon>malvids</taxon>
        <taxon>Sapindales</taxon>
        <taxon>Anacardiaceae</taxon>
        <taxon>Pistacia</taxon>
    </lineage>
</organism>
<evidence type="ECO:0000313" key="2">
    <source>
        <dbReference type="Proteomes" id="UP001163603"/>
    </source>
</evidence>
<evidence type="ECO:0000313" key="1">
    <source>
        <dbReference type="EMBL" id="KAJ0024298.1"/>
    </source>
</evidence>
<dbReference type="EMBL" id="CM047745">
    <property type="protein sequence ID" value="KAJ0024298.1"/>
    <property type="molecule type" value="Genomic_DNA"/>
</dbReference>